<organism evidence="1">
    <name type="scientific">uncultured Rubrobacteraceae bacterium</name>
    <dbReference type="NCBI Taxonomy" id="349277"/>
    <lineage>
        <taxon>Bacteria</taxon>
        <taxon>Bacillati</taxon>
        <taxon>Actinomycetota</taxon>
        <taxon>Rubrobacteria</taxon>
        <taxon>Rubrobacterales</taxon>
        <taxon>Rubrobacteraceae</taxon>
        <taxon>environmental samples</taxon>
    </lineage>
</organism>
<sequence length="50" mass="5533">MAALGHGRKEPWDAFWGQRYAVVADPDGNHVDLYAPLQGHQPQAFSNQQG</sequence>
<protein>
    <submittedName>
        <fullName evidence="1">Putative quinone binding protein</fullName>
    </submittedName>
</protein>
<dbReference type="SUPFAM" id="SSF54593">
    <property type="entry name" value="Glyoxalase/Bleomycin resistance protein/Dihydroxybiphenyl dioxygenase"/>
    <property type="match status" value="1"/>
</dbReference>
<name>A0A6J4SS22_9ACTN</name>
<dbReference type="InterPro" id="IPR029068">
    <property type="entry name" value="Glyas_Bleomycin-R_OHBP_Dase"/>
</dbReference>
<dbReference type="EMBL" id="CADCVK010000400">
    <property type="protein sequence ID" value="CAA9503751.1"/>
    <property type="molecule type" value="Genomic_DNA"/>
</dbReference>
<accession>A0A6J4SS22</accession>
<gene>
    <name evidence="1" type="ORF">AVDCRST_MAG12-2820</name>
</gene>
<evidence type="ECO:0000313" key="1">
    <source>
        <dbReference type="EMBL" id="CAA9503751.1"/>
    </source>
</evidence>
<proteinExistence type="predicted"/>
<reference evidence="1" key="1">
    <citation type="submission" date="2020-02" db="EMBL/GenBank/DDBJ databases">
        <authorList>
            <person name="Meier V. D."/>
        </authorList>
    </citation>
    <scope>NUCLEOTIDE SEQUENCE</scope>
    <source>
        <strain evidence="1">AVDCRST_MAG12</strain>
    </source>
</reference>
<dbReference type="AlphaFoldDB" id="A0A6J4SS22"/>
<dbReference type="Gene3D" id="3.10.180.10">
    <property type="entry name" value="2,3-Dihydroxybiphenyl 1,2-Dioxygenase, domain 1"/>
    <property type="match status" value="1"/>
</dbReference>